<name>A0A1G4PKZ2_9CAUL</name>
<sequence length="150" mass="17259">MTKLRLERDLPYAPAQLWEMVGDVERYPEFIPWIKSLRANNRTVDADIVRFDADVTVGFKLLTERFSTRVTRAAEALLVDFDLIRGPFRKLQGRWTFTPSALGTKVAFDLDIDIRNPILDAVFKANFNLAVSKLLAIFEARARQLYGPKR</sequence>
<dbReference type="OrthoDB" id="9804759at2"/>
<comment type="similarity">
    <text evidence="1">Belongs to the ribosome association toxin RatA family.</text>
</comment>
<dbReference type="SUPFAM" id="SSF55961">
    <property type="entry name" value="Bet v1-like"/>
    <property type="match status" value="1"/>
</dbReference>
<dbReference type="Pfam" id="PF03364">
    <property type="entry name" value="Polyketide_cyc"/>
    <property type="match status" value="1"/>
</dbReference>
<protein>
    <submittedName>
        <fullName evidence="3">Coenzyme Q-binding protein COQ10</fullName>
    </submittedName>
</protein>
<evidence type="ECO:0000256" key="1">
    <source>
        <dbReference type="ARBA" id="ARBA00008918"/>
    </source>
</evidence>
<accession>A0A1G4PKZ2</accession>
<dbReference type="PANTHER" id="PTHR12901">
    <property type="entry name" value="SPERM PROTEIN HOMOLOG"/>
    <property type="match status" value="1"/>
</dbReference>
<keyword evidence="4" id="KW-1185">Reference proteome</keyword>
<dbReference type="AlphaFoldDB" id="A0A1G4PKZ2"/>
<evidence type="ECO:0000259" key="2">
    <source>
        <dbReference type="Pfam" id="PF03364"/>
    </source>
</evidence>
<dbReference type="CDD" id="cd07813">
    <property type="entry name" value="COQ10p_like"/>
    <property type="match status" value="1"/>
</dbReference>
<dbReference type="GO" id="GO:0045333">
    <property type="term" value="P:cellular respiration"/>
    <property type="evidence" value="ECO:0007669"/>
    <property type="project" value="InterPro"/>
</dbReference>
<dbReference type="InterPro" id="IPR044996">
    <property type="entry name" value="COQ10-like"/>
</dbReference>
<reference evidence="4" key="1">
    <citation type="submission" date="2016-10" db="EMBL/GenBank/DDBJ databases">
        <authorList>
            <person name="Varghese N."/>
            <person name="Submissions S."/>
        </authorList>
    </citation>
    <scope>NUCLEOTIDE SEQUENCE [LARGE SCALE GENOMIC DNA]</scope>
    <source>
        <strain evidence="4">CGMCC 1.3431</strain>
    </source>
</reference>
<dbReference type="InterPro" id="IPR005031">
    <property type="entry name" value="COQ10_START"/>
</dbReference>
<dbReference type="PANTHER" id="PTHR12901:SF10">
    <property type="entry name" value="COENZYME Q-BINDING PROTEIN COQ10, MITOCHONDRIAL"/>
    <property type="match status" value="1"/>
</dbReference>
<dbReference type="Gene3D" id="3.30.530.20">
    <property type="match status" value="1"/>
</dbReference>
<gene>
    <name evidence="3" type="ORF">SAMN02927928_0464</name>
</gene>
<proteinExistence type="inferred from homology"/>
<dbReference type="InterPro" id="IPR023393">
    <property type="entry name" value="START-like_dom_sf"/>
</dbReference>
<dbReference type="GO" id="GO:0048039">
    <property type="term" value="F:ubiquinone binding"/>
    <property type="evidence" value="ECO:0007669"/>
    <property type="project" value="InterPro"/>
</dbReference>
<dbReference type="Proteomes" id="UP000199150">
    <property type="component" value="Unassembled WGS sequence"/>
</dbReference>
<dbReference type="STRING" id="260084.SAMN02927928_0464"/>
<organism evidence="3 4">
    <name type="scientific">Asticcacaulis taihuensis</name>
    <dbReference type="NCBI Taxonomy" id="260084"/>
    <lineage>
        <taxon>Bacteria</taxon>
        <taxon>Pseudomonadati</taxon>
        <taxon>Pseudomonadota</taxon>
        <taxon>Alphaproteobacteria</taxon>
        <taxon>Caulobacterales</taxon>
        <taxon>Caulobacteraceae</taxon>
        <taxon>Asticcacaulis</taxon>
    </lineage>
</organism>
<dbReference type="RefSeq" id="WP_090643170.1">
    <property type="nucleotide sequence ID" value="NZ_CBCRYE010000001.1"/>
</dbReference>
<evidence type="ECO:0000313" key="3">
    <source>
        <dbReference type="EMBL" id="SCW32942.1"/>
    </source>
</evidence>
<feature type="domain" description="Coenzyme Q-binding protein COQ10 START" evidence="2">
    <location>
        <begin position="10"/>
        <end position="138"/>
    </location>
</feature>
<evidence type="ECO:0000313" key="4">
    <source>
        <dbReference type="Proteomes" id="UP000199150"/>
    </source>
</evidence>
<dbReference type="EMBL" id="FMTS01000001">
    <property type="protein sequence ID" value="SCW32942.1"/>
    <property type="molecule type" value="Genomic_DNA"/>
</dbReference>